<dbReference type="InterPro" id="IPR013763">
    <property type="entry name" value="Cyclin-like_dom"/>
</dbReference>
<reference evidence="8 9" key="1">
    <citation type="submission" date="2024-04" db="EMBL/GenBank/DDBJ databases">
        <authorList>
            <person name="Waldvogel A.-M."/>
            <person name="Schoenle A."/>
        </authorList>
    </citation>
    <scope>NUCLEOTIDE SEQUENCE [LARGE SCALE GENOMIC DNA]</scope>
</reference>
<dbReference type="SMART" id="SM00385">
    <property type="entry name" value="CYCLIN"/>
    <property type="match status" value="1"/>
</dbReference>
<evidence type="ECO:0000256" key="6">
    <source>
        <dbReference type="RuleBase" id="RU000383"/>
    </source>
</evidence>
<dbReference type="PROSITE" id="PS00292">
    <property type="entry name" value="CYCLINS"/>
    <property type="match status" value="1"/>
</dbReference>
<dbReference type="InterPro" id="IPR036915">
    <property type="entry name" value="Cyclin-like_sf"/>
</dbReference>
<gene>
    <name evidence="8" type="ORF">KC01_LOCUS36048</name>
</gene>
<dbReference type="Gene3D" id="1.10.472.10">
    <property type="entry name" value="Cyclin-like"/>
    <property type="match status" value="2"/>
</dbReference>
<dbReference type="GO" id="GO:0051301">
    <property type="term" value="P:cell division"/>
    <property type="evidence" value="ECO:0007669"/>
    <property type="project" value="UniProtKB-KW"/>
</dbReference>
<evidence type="ECO:0000259" key="7">
    <source>
        <dbReference type="SMART" id="SM00385"/>
    </source>
</evidence>
<dbReference type="InterPro" id="IPR004367">
    <property type="entry name" value="Cyclin_C-dom"/>
</dbReference>
<evidence type="ECO:0000313" key="8">
    <source>
        <dbReference type="EMBL" id="CAL1609269.1"/>
    </source>
</evidence>
<comment type="similarity">
    <text evidence="6">Belongs to the cyclin family.</text>
</comment>
<dbReference type="SUPFAM" id="SSF47954">
    <property type="entry name" value="Cyclin-like"/>
    <property type="match status" value="2"/>
</dbReference>
<comment type="subunit">
    <text evidence="5">Interacts with the CDK1 protein kinase to form a serine/threonine kinase holoenzyme complex also known as maturation promoting factor (MPF). The cyclin subunit imparts substrate specificity to the complex.</text>
</comment>
<dbReference type="AlphaFoldDB" id="A0AAV2M7H9"/>
<dbReference type="FunFam" id="1.10.472.10:FF:000003">
    <property type="entry name" value="G1/S-specific cyclin-D2"/>
    <property type="match status" value="1"/>
</dbReference>
<proteinExistence type="inferred from homology"/>
<comment type="function">
    <text evidence="1">Essential for the control of the cell cycle at the G2/M (mitosis) transition.</text>
</comment>
<feature type="domain" description="Cyclin-like" evidence="7">
    <location>
        <begin position="71"/>
        <end position="155"/>
    </location>
</feature>
<dbReference type="PIRSF" id="PIRSF001771">
    <property type="entry name" value="Cyclin_A_B_D_E"/>
    <property type="match status" value="1"/>
</dbReference>
<sequence length="277" mass="30807">MAQSRVGELPDPLSSVPDCDVVVRAGLDPVLTADHRVLLSLQALEKSCPVHSYFGTIQTDIEPYMRRIVAVWIFQVCEEQKCEEEVFPLAVHFMDRYLGLFPVKKCRLQLLGAACMFMASKMRETVPLTASNLRIYTDNSVSVSEILHWEAVVVSRLDWALASVIPSDFLEPILLTLAFVQPQHLSTVRRHVHAYISLAVIDGAYLDFLPSTIACACVTVAVEKMDLGVSTEVMMKSLGNTLTTDLASMVRCFDHLKYILSHSLQCGANVIESKHVP</sequence>
<protein>
    <recommendedName>
        <fullName evidence="7">Cyclin-like domain-containing protein</fullName>
    </recommendedName>
</protein>
<dbReference type="InterPro" id="IPR048258">
    <property type="entry name" value="Cyclins_cyclin-box"/>
</dbReference>
<dbReference type="GO" id="GO:0016538">
    <property type="term" value="F:cyclin-dependent protein serine/threonine kinase regulator activity"/>
    <property type="evidence" value="ECO:0007669"/>
    <property type="project" value="InterPro"/>
</dbReference>
<keyword evidence="9" id="KW-1185">Reference proteome</keyword>
<dbReference type="Pfam" id="PF00134">
    <property type="entry name" value="Cyclin_N"/>
    <property type="match status" value="1"/>
</dbReference>
<dbReference type="GO" id="GO:0044772">
    <property type="term" value="P:mitotic cell cycle phase transition"/>
    <property type="evidence" value="ECO:0007669"/>
    <property type="project" value="InterPro"/>
</dbReference>
<evidence type="ECO:0000256" key="4">
    <source>
        <dbReference type="ARBA" id="ARBA00023306"/>
    </source>
</evidence>
<dbReference type="Pfam" id="PF02984">
    <property type="entry name" value="Cyclin_C"/>
    <property type="match status" value="1"/>
</dbReference>
<keyword evidence="2" id="KW-0132">Cell division</keyword>
<keyword evidence="3 6" id="KW-0195">Cyclin</keyword>
<dbReference type="InterPro" id="IPR046965">
    <property type="entry name" value="Cyclin_A/B-like"/>
</dbReference>
<evidence type="ECO:0000256" key="3">
    <source>
        <dbReference type="ARBA" id="ARBA00023127"/>
    </source>
</evidence>
<evidence type="ECO:0000313" key="9">
    <source>
        <dbReference type="Proteomes" id="UP001497482"/>
    </source>
</evidence>
<dbReference type="InterPro" id="IPR006671">
    <property type="entry name" value="Cyclin_N"/>
</dbReference>
<evidence type="ECO:0000256" key="1">
    <source>
        <dbReference type="ARBA" id="ARBA00003222"/>
    </source>
</evidence>
<organism evidence="8 9">
    <name type="scientific">Knipowitschia caucasica</name>
    <name type="common">Caucasian dwarf goby</name>
    <name type="synonym">Pomatoschistus caucasicus</name>
    <dbReference type="NCBI Taxonomy" id="637954"/>
    <lineage>
        <taxon>Eukaryota</taxon>
        <taxon>Metazoa</taxon>
        <taxon>Chordata</taxon>
        <taxon>Craniata</taxon>
        <taxon>Vertebrata</taxon>
        <taxon>Euteleostomi</taxon>
        <taxon>Actinopterygii</taxon>
        <taxon>Neopterygii</taxon>
        <taxon>Teleostei</taxon>
        <taxon>Neoteleostei</taxon>
        <taxon>Acanthomorphata</taxon>
        <taxon>Gobiaria</taxon>
        <taxon>Gobiiformes</taxon>
        <taxon>Gobioidei</taxon>
        <taxon>Gobiidae</taxon>
        <taxon>Gobiinae</taxon>
        <taxon>Knipowitschia</taxon>
    </lineage>
</organism>
<keyword evidence="4" id="KW-0131">Cell cycle</keyword>
<name>A0AAV2M7H9_KNICA</name>
<dbReference type="Proteomes" id="UP001497482">
    <property type="component" value="Chromosome 6"/>
</dbReference>
<evidence type="ECO:0000256" key="5">
    <source>
        <dbReference type="ARBA" id="ARBA00025821"/>
    </source>
</evidence>
<dbReference type="EMBL" id="OZ035828">
    <property type="protein sequence ID" value="CAL1609269.1"/>
    <property type="molecule type" value="Genomic_DNA"/>
</dbReference>
<dbReference type="InterPro" id="IPR039361">
    <property type="entry name" value="Cyclin"/>
</dbReference>
<evidence type="ECO:0000256" key="2">
    <source>
        <dbReference type="ARBA" id="ARBA00022618"/>
    </source>
</evidence>
<dbReference type="PANTHER" id="PTHR10177">
    <property type="entry name" value="CYCLINS"/>
    <property type="match status" value="1"/>
</dbReference>
<accession>A0AAV2M7H9</accession>